<protein>
    <submittedName>
        <fullName evidence="3">MerR family transcriptional regulator</fullName>
    </submittedName>
</protein>
<dbReference type="InterPro" id="IPR000551">
    <property type="entry name" value="MerR-type_HTH_dom"/>
</dbReference>
<evidence type="ECO:0000313" key="6">
    <source>
        <dbReference type="Proteomes" id="UP000315534"/>
    </source>
</evidence>
<gene>
    <name evidence="4" type="ORF">E3J38_05420</name>
    <name evidence="3" type="ORF">E3J62_10990</name>
</gene>
<dbReference type="GO" id="GO:0003677">
    <property type="term" value="F:DNA binding"/>
    <property type="evidence" value="ECO:0007669"/>
    <property type="project" value="UniProtKB-KW"/>
</dbReference>
<dbReference type="PROSITE" id="PS00552">
    <property type="entry name" value="HTH_MERR_1"/>
    <property type="match status" value="1"/>
</dbReference>
<evidence type="ECO:0000313" key="5">
    <source>
        <dbReference type="Proteomes" id="UP000315525"/>
    </source>
</evidence>
<evidence type="ECO:0000259" key="2">
    <source>
        <dbReference type="PROSITE" id="PS50937"/>
    </source>
</evidence>
<dbReference type="GO" id="GO:0003700">
    <property type="term" value="F:DNA-binding transcription factor activity"/>
    <property type="evidence" value="ECO:0007669"/>
    <property type="project" value="InterPro"/>
</dbReference>
<dbReference type="AlphaFoldDB" id="A0A523UP96"/>
<dbReference type="Gene3D" id="1.10.1660.10">
    <property type="match status" value="1"/>
</dbReference>
<dbReference type="PANTHER" id="PTHR30204">
    <property type="entry name" value="REDOX-CYCLING DRUG-SENSING TRANSCRIPTIONAL ACTIVATOR SOXR"/>
    <property type="match status" value="1"/>
</dbReference>
<comment type="caution">
    <text evidence="3">The sequence shown here is derived from an EMBL/GenBank/DDBJ whole genome shotgun (WGS) entry which is preliminary data.</text>
</comment>
<feature type="domain" description="HTH merR-type" evidence="2">
    <location>
        <begin position="10"/>
        <end position="78"/>
    </location>
</feature>
<keyword evidence="1" id="KW-0238">DNA-binding</keyword>
<dbReference type="SMART" id="SM00422">
    <property type="entry name" value="HTH_MERR"/>
    <property type="match status" value="1"/>
</dbReference>
<name>A0A523UP96_UNCT6</name>
<dbReference type="EMBL" id="SOJN01000133">
    <property type="protein sequence ID" value="TET44229.1"/>
    <property type="molecule type" value="Genomic_DNA"/>
</dbReference>
<accession>A0A523UP96</accession>
<dbReference type="SUPFAM" id="SSF46955">
    <property type="entry name" value="Putative DNA-binding domain"/>
    <property type="match status" value="1"/>
</dbReference>
<proteinExistence type="predicted"/>
<dbReference type="InterPro" id="IPR047057">
    <property type="entry name" value="MerR_fam"/>
</dbReference>
<evidence type="ECO:0000313" key="3">
    <source>
        <dbReference type="EMBL" id="TET44229.1"/>
    </source>
</evidence>
<evidence type="ECO:0000313" key="4">
    <source>
        <dbReference type="EMBL" id="TET80539.1"/>
    </source>
</evidence>
<evidence type="ECO:0000256" key="1">
    <source>
        <dbReference type="ARBA" id="ARBA00023125"/>
    </source>
</evidence>
<dbReference type="Pfam" id="PF13411">
    <property type="entry name" value="MerR_1"/>
    <property type="match status" value="1"/>
</dbReference>
<dbReference type="EMBL" id="SOIP01000323">
    <property type="protein sequence ID" value="TET80539.1"/>
    <property type="molecule type" value="Genomic_DNA"/>
</dbReference>
<dbReference type="PROSITE" id="PS50937">
    <property type="entry name" value="HTH_MERR_2"/>
    <property type="match status" value="1"/>
</dbReference>
<dbReference type="InterPro" id="IPR009061">
    <property type="entry name" value="DNA-bd_dom_put_sf"/>
</dbReference>
<dbReference type="PANTHER" id="PTHR30204:SF58">
    <property type="entry name" value="HTH-TYPE TRANSCRIPTIONAL REGULATOR YFMP"/>
    <property type="match status" value="1"/>
</dbReference>
<organism evidence="3 5">
    <name type="scientific">candidate division TA06 bacterium</name>
    <dbReference type="NCBI Taxonomy" id="2250710"/>
    <lineage>
        <taxon>Bacteria</taxon>
        <taxon>Bacteria division TA06</taxon>
    </lineage>
</organism>
<sequence>MEKIGPETPVYVISVAARLVGVHAQTLRLYEREGLIEPHRSGKRRIYSESDIGRLRYICYLTRVRRVNLSGVKIILEIYDNGERNAINFPLVKVEIEEEMGD</sequence>
<reference evidence="5 6" key="1">
    <citation type="submission" date="2019-03" db="EMBL/GenBank/DDBJ databases">
        <title>Metabolic potential of uncultured bacteria and archaea associated with petroleum seepage in deep-sea sediments.</title>
        <authorList>
            <person name="Dong X."/>
            <person name="Hubert C."/>
        </authorList>
    </citation>
    <scope>NUCLEOTIDE SEQUENCE [LARGE SCALE GENOMIC DNA]</scope>
    <source>
        <strain evidence="4">E29_bin36</strain>
        <strain evidence="3">E44_bin18</strain>
    </source>
</reference>
<dbReference type="Proteomes" id="UP000315534">
    <property type="component" value="Unassembled WGS sequence"/>
</dbReference>
<dbReference type="Proteomes" id="UP000315525">
    <property type="component" value="Unassembled WGS sequence"/>
</dbReference>